<keyword evidence="1" id="KW-0812">Transmembrane</keyword>
<reference evidence="2" key="1">
    <citation type="submission" date="2016-10" db="EMBL/GenBank/DDBJ databases">
        <title>Uncovering the secondary metabolism of Penicillium species provides insights into the evolution of 6-MSA pathways.</title>
        <authorList>
            <person name="Nielsen J.C."/>
            <person name="Nielsen J."/>
        </authorList>
    </citation>
    <scope>NUCLEOTIDE SEQUENCE [LARGE SCALE GENOMIC DNA]</scope>
    <source>
        <strain evidence="2">IBT 13039</strain>
    </source>
</reference>
<proteinExistence type="predicted"/>
<keyword evidence="4" id="KW-1185">Reference proteome</keyword>
<reference evidence="4" key="2">
    <citation type="journal article" date="2017" name="Nat. Microbiol.">
        <title>Global analysis of biosynthetic gene clusters reveals vast potential of secondary metabolite production in Penicillium species.</title>
        <authorList>
            <person name="Nielsen J.C."/>
            <person name="Grijseels S."/>
            <person name="Prigent S."/>
            <person name="Ji B."/>
            <person name="Dainat J."/>
            <person name="Nielsen K.F."/>
            <person name="Frisvad J.C."/>
            <person name="Workman M."/>
            <person name="Nielsen J."/>
        </authorList>
    </citation>
    <scope>NUCLEOTIDE SEQUENCE [LARGE SCALE GENOMIC DNA]</scope>
    <source>
        <strain evidence="4">IBT 13039</strain>
    </source>
</reference>
<dbReference type="AlphaFoldDB" id="A0A1V6WEC5"/>
<name>A0A1V6WEC5_PENNA</name>
<comment type="caution">
    <text evidence="2">The sequence shown here is derived from an EMBL/GenBank/DDBJ whole genome shotgun (WGS) entry which is preliminary data.</text>
</comment>
<keyword evidence="1" id="KW-1133">Transmembrane helix</keyword>
<protein>
    <submittedName>
        <fullName evidence="2">Uncharacterized protein</fullName>
    </submittedName>
</protein>
<gene>
    <name evidence="3" type="ORF">PENNAL_c0232G00178</name>
    <name evidence="2" type="ORF">PENNAL_c0290G11560</name>
</gene>
<evidence type="ECO:0000313" key="2">
    <source>
        <dbReference type="EMBL" id="OQE61179.1"/>
    </source>
</evidence>
<feature type="transmembrane region" description="Helical" evidence="1">
    <location>
        <begin position="20"/>
        <end position="38"/>
    </location>
</feature>
<dbReference type="Proteomes" id="UP000191691">
    <property type="component" value="Unassembled WGS sequence"/>
</dbReference>
<sequence length="91" mass="10079">MRTHRWGPYKEGDQTQHSLLLRRVVILARGLALALYALTVCQSAVAAPQVASRATDSLDDWFASETTVSLNGTFWLTLEPTVPMQKVPPRA</sequence>
<organism evidence="2 4">
    <name type="scientific">Penicillium nalgiovense</name>
    <dbReference type="NCBI Taxonomy" id="60175"/>
    <lineage>
        <taxon>Eukaryota</taxon>
        <taxon>Fungi</taxon>
        <taxon>Dikarya</taxon>
        <taxon>Ascomycota</taxon>
        <taxon>Pezizomycotina</taxon>
        <taxon>Eurotiomycetes</taxon>
        <taxon>Eurotiomycetidae</taxon>
        <taxon>Eurotiales</taxon>
        <taxon>Aspergillaceae</taxon>
        <taxon>Penicillium</taxon>
    </lineage>
</organism>
<evidence type="ECO:0000313" key="4">
    <source>
        <dbReference type="Proteomes" id="UP000191691"/>
    </source>
</evidence>
<dbReference type="EMBL" id="MOOB01000290">
    <property type="protein sequence ID" value="OQE61179.1"/>
    <property type="molecule type" value="Genomic_DNA"/>
</dbReference>
<accession>A0A1V6WEC5</accession>
<dbReference type="EMBL" id="MOOB01000232">
    <property type="protein sequence ID" value="OQE63989.1"/>
    <property type="molecule type" value="Genomic_DNA"/>
</dbReference>
<keyword evidence="1" id="KW-0472">Membrane</keyword>
<evidence type="ECO:0000256" key="1">
    <source>
        <dbReference type="SAM" id="Phobius"/>
    </source>
</evidence>
<evidence type="ECO:0000313" key="3">
    <source>
        <dbReference type="EMBL" id="OQE63989.1"/>
    </source>
</evidence>